<dbReference type="SUPFAM" id="SSF56300">
    <property type="entry name" value="Metallo-dependent phosphatases"/>
    <property type="match status" value="1"/>
</dbReference>
<evidence type="ECO:0000313" key="2">
    <source>
        <dbReference type="EMBL" id="GII92087.1"/>
    </source>
</evidence>
<reference evidence="2" key="1">
    <citation type="submission" date="2021-01" db="EMBL/GenBank/DDBJ databases">
        <title>Whole genome shotgun sequence of Sinosporangium siamense NBRC 109515.</title>
        <authorList>
            <person name="Komaki H."/>
            <person name="Tamura T."/>
        </authorList>
    </citation>
    <scope>NUCLEOTIDE SEQUENCE</scope>
    <source>
        <strain evidence="2">NBRC 109515</strain>
    </source>
</reference>
<dbReference type="AlphaFoldDB" id="A0A919V7H5"/>
<feature type="region of interest" description="Disordered" evidence="1">
    <location>
        <begin position="1"/>
        <end position="21"/>
    </location>
</feature>
<protein>
    <submittedName>
        <fullName evidence="2">Metallophosphoesterase</fullName>
    </submittedName>
</protein>
<dbReference type="Gene3D" id="3.60.21.10">
    <property type="match status" value="1"/>
</dbReference>
<dbReference type="PANTHER" id="PTHR34211:SF3">
    <property type="entry name" value="CALCINEURIN-LIKE METALLO-PHOSPHOESTERASE SUPERFAMILY PROTEIN"/>
    <property type="match status" value="1"/>
</dbReference>
<comment type="caution">
    <text evidence="2">The sequence shown here is derived from an EMBL/GenBank/DDBJ whole genome shotgun (WGS) entry which is preliminary data.</text>
</comment>
<dbReference type="EMBL" id="BOOW01000013">
    <property type="protein sequence ID" value="GII92087.1"/>
    <property type="molecule type" value="Genomic_DNA"/>
</dbReference>
<feature type="compositionally biased region" description="Basic and acidic residues" evidence="1">
    <location>
        <begin position="9"/>
        <end position="20"/>
    </location>
</feature>
<gene>
    <name evidence="2" type="ORF">Ssi02_23180</name>
</gene>
<sequence length="503" mass="56307">MVDLTAAVERGREGSSRVSEEGAGWDCGEIGTFVQLKPNRKSFSWLHPLTLWRSRNEVVAKLFGDPSPKIRRAWVAEQRRRGAEPGFRIRPVEGDDFSFLLLGDPGEGDFSQYAVVPGLLKLGEGTSFAVVASDVVYPAGAASDYDDKFFRPYQDYPSPIYALPGNHDWYDGLGGFMRVFCDAPPLHPRHHRVGGLLRGLFWRKPEAIDEPRLAMARKRRGAQGQRATQPGPYWAMETPNLLIVGVDTGINGEIDAEQGQWLREVSRDPRPKMLVTGKPIYTRNAYKPSKIEGGGTIDDIVRDPAHNYVVAIGGDIHNYQRYPVKVGDRTIEYLVAGGSGAFTHATHTIDRISVGGVDEDDFRCYPLRGDSLSFYSRLYSRRLRMRWLYLAPKEAAAIMRERVGNPPVRPQAERVRITRRMRWAAGLLGAGGSPVRLPVGRVFHRYLSEMSDWDQPPFFKSFLHISVSPDTLRIRCFAATGCLAQEVNPPLEDEVVISLPKTS</sequence>
<keyword evidence="3" id="KW-1185">Reference proteome</keyword>
<organism evidence="2 3">
    <name type="scientific">Sinosporangium siamense</name>
    <dbReference type="NCBI Taxonomy" id="1367973"/>
    <lineage>
        <taxon>Bacteria</taxon>
        <taxon>Bacillati</taxon>
        <taxon>Actinomycetota</taxon>
        <taxon>Actinomycetes</taxon>
        <taxon>Streptosporangiales</taxon>
        <taxon>Streptosporangiaceae</taxon>
        <taxon>Sinosporangium</taxon>
    </lineage>
</organism>
<evidence type="ECO:0000256" key="1">
    <source>
        <dbReference type="SAM" id="MobiDB-lite"/>
    </source>
</evidence>
<accession>A0A919V7H5</accession>
<proteinExistence type="predicted"/>
<dbReference type="InterPro" id="IPR029052">
    <property type="entry name" value="Metallo-depent_PP-like"/>
</dbReference>
<dbReference type="RefSeq" id="WP_204024590.1">
    <property type="nucleotide sequence ID" value="NZ_BOOW01000013.1"/>
</dbReference>
<name>A0A919V7H5_9ACTN</name>
<dbReference type="Proteomes" id="UP000606172">
    <property type="component" value="Unassembled WGS sequence"/>
</dbReference>
<evidence type="ECO:0000313" key="3">
    <source>
        <dbReference type="Proteomes" id="UP000606172"/>
    </source>
</evidence>
<dbReference type="PANTHER" id="PTHR34211">
    <property type="entry name" value="CALCINEURIN-LIKE METALLO-PHOSPHOESTERASE SUPERFAMILY PROTEIN"/>
    <property type="match status" value="1"/>
</dbReference>